<evidence type="ECO:0000313" key="3">
    <source>
        <dbReference type="EMBL" id="MBT1711744.1"/>
    </source>
</evidence>
<proteinExistence type="predicted"/>
<feature type="chain" id="PRO_5042946859" evidence="2">
    <location>
        <begin position="23"/>
        <end position="304"/>
    </location>
</feature>
<name>A0AAP2E405_9BACT</name>
<dbReference type="EMBL" id="JAHESE010000039">
    <property type="protein sequence ID" value="MBT1711744.1"/>
    <property type="molecule type" value="Genomic_DNA"/>
</dbReference>
<gene>
    <name evidence="3" type="ORF">KK062_26115</name>
</gene>
<feature type="transmembrane region" description="Helical" evidence="1">
    <location>
        <begin position="160"/>
        <end position="184"/>
    </location>
</feature>
<keyword evidence="1" id="KW-1133">Transmembrane helix</keyword>
<evidence type="ECO:0000256" key="2">
    <source>
        <dbReference type="SAM" id="SignalP"/>
    </source>
</evidence>
<dbReference type="RefSeq" id="WP_254087314.1">
    <property type="nucleotide sequence ID" value="NZ_JAHESE010000039.1"/>
</dbReference>
<keyword evidence="1" id="KW-0472">Membrane</keyword>
<dbReference type="Proteomes" id="UP001319080">
    <property type="component" value="Unassembled WGS sequence"/>
</dbReference>
<keyword evidence="1" id="KW-0812">Transmembrane</keyword>
<dbReference type="AlphaFoldDB" id="A0AAP2E405"/>
<protein>
    <submittedName>
        <fullName evidence="3">Uncharacterized protein</fullName>
    </submittedName>
</protein>
<accession>A0AAP2E405</accession>
<evidence type="ECO:0000256" key="1">
    <source>
        <dbReference type="SAM" id="Phobius"/>
    </source>
</evidence>
<keyword evidence="4" id="KW-1185">Reference proteome</keyword>
<organism evidence="3 4">
    <name type="scientific">Dawidia cretensis</name>
    <dbReference type="NCBI Taxonomy" id="2782350"/>
    <lineage>
        <taxon>Bacteria</taxon>
        <taxon>Pseudomonadati</taxon>
        <taxon>Bacteroidota</taxon>
        <taxon>Cytophagia</taxon>
        <taxon>Cytophagales</taxon>
        <taxon>Chryseotaleaceae</taxon>
        <taxon>Dawidia</taxon>
    </lineage>
</organism>
<feature type="signal peptide" evidence="2">
    <location>
        <begin position="1"/>
        <end position="22"/>
    </location>
</feature>
<comment type="caution">
    <text evidence="3">The sequence shown here is derived from an EMBL/GenBank/DDBJ whole genome shotgun (WGS) entry which is preliminary data.</text>
</comment>
<evidence type="ECO:0000313" key="4">
    <source>
        <dbReference type="Proteomes" id="UP001319080"/>
    </source>
</evidence>
<keyword evidence="2" id="KW-0732">Signal</keyword>
<reference evidence="3 4" key="1">
    <citation type="submission" date="2021-05" db="EMBL/GenBank/DDBJ databases">
        <title>A Polyphasic approach of four new species of the genus Ohtaekwangia: Ohtaekwangia histidinii sp. nov., Ohtaekwangia cretensis sp. nov., Ohtaekwangia indiensis sp. nov., Ohtaekwangia reichenbachii sp. nov. from diverse environment.</title>
        <authorList>
            <person name="Octaviana S."/>
        </authorList>
    </citation>
    <scope>NUCLEOTIDE SEQUENCE [LARGE SCALE GENOMIC DNA]</scope>
    <source>
        <strain evidence="3 4">PWU5</strain>
    </source>
</reference>
<sequence>MRMKTIGLAACILLFFQLAVQAQDTNVTVRAGFIEDSLRVGDPVRFYLTARYAQGQQVLFPDSTFTYAPFELDHRSYTPTDTRDGMSYDSVVYHVTTFELDERPSLSLPVYLLTPQDCTAFKSPRDTIRLALSPMPGLDSITIDKLPLRENVTYHDVPQAFNYIIALIAIGAILLIAVLVWVFFGRRIRKYFRIRRMLKMHEQFMISYGGSVAGIHSNFSAANAEHVLAQWKRYMEQLEIRPYTKMTTREIQAALKDDAVTRTLKAIDGAIYGHSTQAATESLANLRDLANQRFAVKLQEVKNG</sequence>